<accession>A0A421B3S4</accession>
<dbReference type="EMBL" id="RCDD01000002">
    <property type="protein sequence ID" value="RLK59014.1"/>
    <property type="molecule type" value="Genomic_DNA"/>
</dbReference>
<dbReference type="PANTHER" id="PTHR35176">
    <property type="entry name" value="HEME OXYGENASE HI_0854-RELATED"/>
    <property type="match status" value="1"/>
</dbReference>
<evidence type="ECO:0000256" key="1">
    <source>
        <dbReference type="ARBA" id="ARBA00023002"/>
    </source>
</evidence>
<sequence>MTDTTFDPRALLARSRLGILATIKSDGRPQLSPVMPFYDRDRDVILVSMTDGSAKTVNLRRDHRATLEVTSPDGWTWATAEGIATLVGPGPTPDSPEVDALVDYYRRASGEHPDWPDYRATMVTDHRVLMTMTVDHIYGANLA</sequence>
<dbReference type="OrthoDB" id="1094370at2"/>
<dbReference type="InterPro" id="IPR012349">
    <property type="entry name" value="Split_barrel_FMN-bd"/>
</dbReference>
<comment type="caution">
    <text evidence="3">The sequence shown here is derived from an EMBL/GenBank/DDBJ whole genome shotgun (WGS) entry which is preliminary data.</text>
</comment>
<dbReference type="GO" id="GO:0070967">
    <property type="term" value="F:coenzyme F420 binding"/>
    <property type="evidence" value="ECO:0007669"/>
    <property type="project" value="TreeGrafter"/>
</dbReference>
<evidence type="ECO:0000259" key="2">
    <source>
        <dbReference type="Pfam" id="PF01243"/>
    </source>
</evidence>
<dbReference type="PANTHER" id="PTHR35176:SF2">
    <property type="entry name" value="F420H(2)-DEPENDENT REDUCTASE RV1155"/>
    <property type="match status" value="1"/>
</dbReference>
<dbReference type="InterPro" id="IPR052019">
    <property type="entry name" value="F420H2_bilvrd_red/Heme_oxyg"/>
</dbReference>
<organism evidence="3 4">
    <name type="scientific">Actinokineospora cianjurensis</name>
    <dbReference type="NCBI Taxonomy" id="585224"/>
    <lineage>
        <taxon>Bacteria</taxon>
        <taxon>Bacillati</taxon>
        <taxon>Actinomycetota</taxon>
        <taxon>Actinomycetes</taxon>
        <taxon>Pseudonocardiales</taxon>
        <taxon>Pseudonocardiaceae</taxon>
        <taxon>Actinokineospora</taxon>
    </lineage>
</organism>
<dbReference type="Proteomes" id="UP000282454">
    <property type="component" value="Unassembled WGS sequence"/>
</dbReference>
<feature type="domain" description="Pyridoxamine 5'-phosphate oxidase N-terminal" evidence="2">
    <location>
        <begin position="9"/>
        <end position="119"/>
    </location>
</feature>
<keyword evidence="1" id="KW-0560">Oxidoreductase</keyword>
<dbReference type="SUPFAM" id="SSF50475">
    <property type="entry name" value="FMN-binding split barrel"/>
    <property type="match status" value="1"/>
</dbReference>
<keyword evidence="4" id="KW-1185">Reference proteome</keyword>
<evidence type="ECO:0000313" key="3">
    <source>
        <dbReference type="EMBL" id="RLK59014.1"/>
    </source>
</evidence>
<dbReference type="Gene3D" id="2.30.110.10">
    <property type="entry name" value="Electron Transport, Fmn-binding Protein, Chain A"/>
    <property type="match status" value="1"/>
</dbReference>
<evidence type="ECO:0000313" key="4">
    <source>
        <dbReference type="Proteomes" id="UP000282454"/>
    </source>
</evidence>
<dbReference type="GO" id="GO:0005829">
    <property type="term" value="C:cytosol"/>
    <property type="evidence" value="ECO:0007669"/>
    <property type="project" value="TreeGrafter"/>
</dbReference>
<dbReference type="InterPro" id="IPR019920">
    <property type="entry name" value="F420-binding_dom_put"/>
</dbReference>
<dbReference type="AlphaFoldDB" id="A0A421B3S4"/>
<gene>
    <name evidence="3" type="ORF">CLV68_3496</name>
</gene>
<name>A0A421B3S4_9PSEU</name>
<dbReference type="RefSeq" id="WP_121391906.1">
    <property type="nucleotide sequence ID" value="NZ_RCDD01000002.1"/>
</dbReference>
<dbReference type="GO" id="GO:0016627">
    <property type="term" value="F:oxidoreductase activity, acting on the CH-CH group of donors"/>
    <property type="evidence" value="ECO:0007669"/>
    <property type="project" value="TreeGrafter"/>
</dbReference>
<dbReference type="Pfam" id="PF01243">
    <property type="entry name" value="PNPOx_N"/>
    <property type="match status" value="1"/>
</dbReference>
<reference evidence="3 4" key="1">
    <citation type="submission" date="2018-10" db="EMBL/GenBank/DDBJ databases">
        <title>Genomic Encyclopedia of Archaeal and Bacterial Type Strains, Phase II (KMG-II): from individual species to whole genera.</title>
        <authorList>
            <person name="Goeker M."/>
        </authorList>
    </citation>
    <scope>NUCLEOTIDE SEQUENCE [LARGE SCALE GENOMIC DNA]</scope>
    <source>
        <strain evidence="3 4">DSM 45657</strain>
    </source>
</reference>
<protein>
    <submittedName>
        <fullName evidence="3">PPOX class probable F420-dependent enzyme</fullName>
    </submittedName>
</protein>
<proteinExistence type="predicted"/>
<dbReference type="NCBIfam" id="TIGR03618">
    <property type="entry name" value="Rv1155_F420"/>
    <property type="match status" value="1"/>
</dbReference>
<dbReference type="InterPro" id="IPR011576">
    <property type="entry name" value="Pyridox_Oxase_N"/>
</dbReference>